<evidence type="ECO:0000313" key="6">
    <source>
        <dbReference type="EMBL" id="KPV71714.1"/>
    </source>
</evidence>
<dbReference type="AlphaFoldDB" id="A0A0P9EJ80"/>
<evidence type="ECO:0000256" key="3">
    <source>
        <dbReference type="ARBA" id="ARBA00024025"/>
    </source>
</evidence>
<name>A0A0P9EJ80_RHOGW</name>
<comment type="similarity">
    <text evidence="3">Belongs to the acetyltransferase family. MAK3 subfamily.</text>
</comment>
<evidence type="ECO:0000313" key="7">
    <source>
        <dbReference type="Proteomes" id="UP000053890"/>
    </source>
</evidence>
<feature type="compositionally biased region" description="Pro residues" evidence="4">
    <location>
        <begin position="74"/>
        <end position="84"/>
    </location>
</feature>
<accession>A0A0P9EJ80</accession>
<dbReference type="InterPro" id="IPR044542">
    <property type="entry name" value="NAA30-like"/>
</dbReference>
<dbReference type="Gene3D" id="3.40.630.30">
    <property type="match status" value="1"/>
</dbReference>
<protein>
    <recommendedName>
        <fullName evidence="5">N-acetyltransferase domain-containing protein</fullName>
    </recommendedName>
</protein>
<dbReference type="GO" id="GO:0004596">
    <property type="term" value="F:protein-N-terminal amino-acid acetyltransferase activity"/>
    <property type="evidence" value="ECO:0007669"/>
    <property type="project" value="InterPro"/>
</dbReference>
<dbReference type="InterPro" id="IPR016181">
    <property type="entry name" value="Acyl_CoA_acyltransferase"/>
</dbReference>
<evidence type="ECO:0000256" key="2">
    <source>
        <dbReference type="ARBA" id="ARBA00023315"/>
    </source>
</evidence>
<organism evidence="6 7">
    <name type="scientific">Rhodotorula graminis (strain WP1)</name>
    <dbReference type="NCBI Taxonomy" id="578459"/>
    <lineage>
        <taxon>Eukaryota</taxon>
        <taxon>Fungi</taxon>
        <taxon>Dikarya</taxon>
        <taxon>Basidiomycota</taxon>
        <taxon>Pucciniomycotina</taxon>
        <taxon>Microbotryomycetes</taxon>
        <taxon>Sporidiobolales</taxon>
        <taxon>Sporidiobolaceae</taxon>
        <taxon>Rhodotorula</taxon>
    </lineage>
</organism>
<feature type="compositionally biased region" description="Basic and acidic residues" evidence="4">
    <location>
        <begin position="43"/>
        <end position="59"/>
    </location>
</feature>
<proteinExistence type="inferred from homology"/>
<evidence type="ECO:0000256" key="4">
    <source>
        <dbReference type="SAM" id="MobiDB-lite"/>
    </source>
</evidence>
<dbReference type="GO" id="GO:0031417">
    <property type="term" value="C:NatC complex"/>
    <property type="evidence" value="ECO:0007669"/>
    <property type="project" value="TreeGrafter"/>
</dbReference>
<dbReference type="RefSeq" id="XP_018267763.1">
    <property type="nucleotide sequence ID" value="XM_018415029.1"/>
</dbReference>
<keyword evidence="2" id="KW-0012">Acyltransferase</keyword>
<dbReference type="GeneID" id="28975477"/>
<dbReference type="SUPFAM" id="SSF55729">
    <property type="entry name" value="Acyl-CoA N-acyltransferases (Nat)"/>
    <property type="match status" value="1"/>
</dbReference>
<dbReference type="OrthoDB" id="249099at2759"/>
<dbReference type="PROSITE" id="PS51186">
    <property type="entry name" value="GNAT"/>
    <property type="match status" value="1"/>
</dbReference>
<evidence type="ECO:0000256" key="1">
    <source>
        <dbReference type="ARBA" id="ARBA00022679"/>
    </source>
</evidence>
<gene>
    <name evidence="6" type="ORF">RHOBADRAFT_47671</name>
</gene>
<dbReference type="PANTHER" id="PTHR45896">
    <property type="entry name" value="N-ALPHA-ACETYLTRANSFERASE 30"/>
    <property type="match status" value="1"/>
</dbReference>
<dbReference type="Proteomes" id="UP000053890">
    <property type="component" value="Unassembled WGS sequence"/>
</dbReference>
<feature type="domain" description="N-acetyltransferase" evidence="5">
    <location>
        <begin position="89"/>
        <end position="278"/>
    </location>
</feature>
<dbReference type="InterPro" id="IPR000182">
    <property type="entry name" value="GNAT_dom"/>
</dbReference>
<sequence length="290" mass="31869">MAQDAGKGAELPSLHALKLSSAPPRPASPLWASSSAPPPPPHPDLDPAPRATSDDHPQRLPEPSTSKPTASRPSSPPQHPPPPADADSISYRAYQGEEDLEAITKLVDEELSEPYNLYTYRYFLDEWPHLCFFACSKGEPIGVVICKQEPHAKSSRSLPVESGVAGDEERGHEQARRPLMRGYLAMLSTTKAFRGRGVATHLLRLSLSVMLRPPPSLVNSLPPDHPSRQPVDEVVLETEADNAAALAFYSKMGFVREKRLHRFYLNGKDAYRLRLDLSVCREDRGGEAAS</sequence>
<dbReference type="EMBL" id="KQ474092">
    <property type="protein sequence ID" value="KPV71714.1"/>
    <property type="molecule type" value="Genomic_DNA"/>
</dbReference>
<dbReference type="OMA" id="HLCFFAY"/>
<keyword evidence="1" id="KW-0808">Transferase</keyword>
<dbReference type="PANTHER" id="PTHR45896:SF1">
    <property type="entry name" value="N-ALPHA-ACETYLTRANSFERASE 30"/>
    <property type="match status" value="1"/>
</dbReference>
<keyword evidence="7" id="KW-1185">Reference proteome</keyword>
<feature type="region of interest" description="Disordered" evidence="4">
    <location>
        <begin position="1"/>
        <end position="88"/>
    </location>
</feature>
<reference evidence="6 7" key="1">
    <citation type="journal article" date="2015" name="Front. Microbiol.">
        <title>Genome sequence of the plant growth promoting endophytic yeast Rhodotorula graminis WP1.</title>
        <authorList>
            <person name="Firrincieli A."/>
            <person name="Otillar R."/>
            <person name="Salamov A."/>
            <person name="Schmutz J."/>
            <person name="Khan Z."/>
            <person name="Redman R.S."/>
            <person name="Fleck N.D."/>
            <person name="Lindquist E."/>
            <person name="Grigoriev I.V."/>
            <person name="Doty S.L."/>
        </authorList>
    </citation>
    <scope>NUCLEOTIDE SEQUENCE [LARGE SCALE GENOMIC DNA]</scope>
    <source>
        <strain evidence="6 7">WP1</strain>
    </source>
</reference>
<dbReference type="STRING" id="578459.A0A0P9EJ80"/>
<evidence type="ECO:0000259" key="5">
    <source>
        <dbReference type="PROSITE" id="PS51186"/>
    </source>
</evidence>
<dbReference type="Pfam" id="PF00583">
    <property type="entry name" value="Acetyltransf_1"/>
    <property type="match status" value="1"/>
</dbReference>
<dbReference type="CDD" id="cd04301">
    <property type="entry name" value="NAT_SF"/>
    <property type="match status" value="1"/>
</dbReference>